<dbReference type="Gene3D" id="3.40.50.1820">
    <property type="entry name" value="alpha/beta hydrolase"/>
    <property type="match status" value="1"/>
</dbReference>
<dbReference type="InterPro" id="IPR000073">
    <property type="entry name" value="AB_hydrolase_1"/>
</dbReference>
<dbReference type="Proteomes" id="UP000613580">
    <property type="component" value="Unassembled WGS sequence"/>
</dbReference>
<evidence type="ECO:0000259" key="3">
    <source>
        <dbReference type="Pfam" id="PF00561"/>
    </source>
</evidence>
<accession>A0A8H6TJG2</accession>
<evidence type="ECO:0000313" key="5">
    <source>
        <dbReference type="EMBL" id="KAF7318289.1"/>
    </source>
</evidence>
<dbReference type="SUPFAM" id="SSF53474">
    <property type="entry name" value="alpha/beta-Hydrolases"/>
    <property type="match status" value="1"/>
</dbReference>
<dbReference type="PANTHER" id="PTHR43248:SF25">
    <property type="entry name" value="AB HYDROLASE-1 DOMAIN-CONTAINING PROTEIN-RELATED"/>
    <property type="match status" value="1"/>
</dbReference>
<dbReference type="EMBL" id="JACAZE010000004">
    <property type="protein sequence ID" value="KAF7318289.1"/>
    <property type="molecule type" value="Genomic_DNA"/>
</dbReference>
<dbReference type="OrthoDB" id="425534at2759"/>
<dbReference type="Pfam" id="PF08386">
    <property type="entry name" value="Abhydrolase_4"/>
    <property type="match status" value="1"/>
</dbReference>
<keyword evidence="6" id="KW-1185">Reference proteome</keyword>
<evidence type="ECO:0000256" key="1">
    <source>
        <dbReference type="ARBA" id="ARBA00010088"/>
    </source>
</evidence>
<proteinExistence type="inferred from homology"/>
<organism evidence="5 6">
    <name type="scientific">Mycena chlorophos</name>
    <name type="common">Agaric fungus</name>
    <name type="synonym">Agaricus chlorophos</name>
    <dbReference type="NCBI Taxonomy" id="658473"/>
    <lineage>
        <taxon>Eukaryota</taxon>
        <taxon>Fungi</taxon>
        <taxon>Dikarya</taxon>
        <taxon>Basidiomycota</taxon>
        <taxon>Agaricomycotina</taxon>
        <taxon>Agaricomycetes</taxon>
        <taxon>Agaricomycetidae</taxon>
        <taxon>Agaricales</taxon>
        <taxon>Marasmiineae</taxon>
        <taxon>Mycenaceae</taxon>
        <taxon>Mycena</taxon>
    </lineage>
</organism>
<evidence type="ECO:0000313" key="6">
    <source>
        <dbReference type="Proteomes" id="UP000613580"/>
    </source>
</evidence>
<dbReference type="InterPro" id="IPR029058">
    <property type="entry name" value="AB_hydrolase_fold"/>
</dbReference>
<dbReference type="PANTHER" id="PTHR43248">
    <property type="entry name" value="2-SUCCINYL-6-HYDROXY-2,4-CYCLOHEXADIENE-1-CARBOXYLATE SYNTHASE"/>
    <property type="match status" value="1"/>
</dbReference>
<reference evidence="5" key="1">
    <citation type="submission" date="2020-05" db="EMBL/GenBank/DDBJ databases">
        <title>Mycena genomes resolve the evolution of fungal bioluminescence.</title>
        <authorList>
            <person name="Tsai I.J."/>
        </authorList>
    </citation>
    <scope>NUCLEOTIDE SEQUENCE</scope>
    <source>
        <strain evidence="5">110903Hualien_Pintung</strain>
    </source>
</reference>
<evidence type="ECO:0000259" key="4">
    <source>
        <dbReference type="Pfam" id="PF08386"/>
    </source>
</evidence>
<dbReference type="InterPro" id="IPR051601">
    <property type="entry name" value="Serine_prot/Carboxylest_S33"/>
</dbReference>
<evidence type="ECO:0000256" key="2">
    <source>
        <dbReference type="ARBA" id="ARBA00022801"/>
    </source>
</evidence>
<dbReference type="Pfam" id="PF00561">
    <property type="entry name" value="Abhydrolase_1"/>
    <property type="match status" value="1"/>
</dbReference>
<feature type="domain" description="AB hydrolase-1" evidence="3">
    <location>
        <begin position="105"/>
        <end position="311"/>
    </location>
</feature>
<name>A0A8H6TJG2_MYCCL</name>
<dbReference type="GO" id="GO:0016787">
    <property type="term" value="F:hydrolase activity"/>
    <property type="evidence" value="ECO:0007669"/>
    <property type="project" value="UniProtKB-KW"/>
</dbReference>
<gene>
    <name evidence="5" type="ORF">HMN09_00337600</name>
</gene>
<comment type="similarity">
    <text evidence="1">Belongs to the peptidase S33 family.</text>
</comment>
<protein>
    <submittedName>
        <fullName evidence="5">AB hydrolase-1 domain-containing protein</fullName>
    </submittedName>
</protein>
<keyword evidence="2 5" id="KW-0378">Hydrolase</keyword>
<dbReference type="AlphaFoldDB" id="A0A8H6TJG2"/>
<comment type="caution">
    <text evidence="5">The sequence shown here is derived from an EMBL/GenBank/DDBJ whole genome shotgun (WGS) entry which is preliminary data.</text>
</comment>
<sequence>MGTPPAAPTQHSPRKSPLILLSVAAALIFVAWPRWPQSPYWPWQRHDAHPSADTGVQWKQCWQDPEFSCGVIEVPTDYQNSSAGKTRIPLTKLPATSSKEERQGIILIHYGGPGIAGVESSFESARGFRELTGGHHDIISFDQRGQGRAEPNVNCFGSKRAYSEFQANTVFETTFSVPTDPFSEGGKAVLVEQQKQALVLEETQAAVCGRTVGADVLGYMSTTATIYDMEEISRVLEGEDALINFYGGSYGSVVGQYLVNMLPHKAGRVSFTGNLPADIWANNHYETQHMVRFLLTDAEKTYTFFMNECFEAGPKHCSLAHEGDISAQNIQDRVDAFLDRLQEQPLMVPKATRPGYLTSGGVRSTLYTAISYPAFVSIFFDAIAHAMDGDGTDLFALLGNVIDSPAADPEPDQDGYLNFGQASLRRLAISCGDALPRAQGEHIPSAEDIVDDILVTLRDVSPRFGATIHMMEQHGGCHYWPGTGVGPERYRGPWNNTLATPTLIISNLYDPSTPVQGGTLIQSTMGDANSHHLIQDTVGHAYLAIDTECAAQIIRRYFVEGVLPEGRETRCARDHGNYFVQSEGATMHGPTSH</sequence>
<dbReference type="InterPro" id="IPR013595">
    <property type="entry name" value="Pept_S33_TAP-like_C"/>
</dbReference>
<feature type="domain" description="Peptidase S33 tripeptidyl aminopeptidase-like C-terminal" evidence="4">
    <location>
        <begin position="470"/>
        <end position="571"/>
    </location>
</feature>